<keyword evidence="3" id="KW-0614">Plasmid</keyword>
<dbReference type="InterPro" id="IPR013762">
    <property type="entry name" value="Integrase-like_cat_sf"/>
</dbReference>
<evidence type="ECO:0000259" key="2">
    <source>
        <dbReference type="PROSITE" id="PS51898"/>
    </source>
</evidence>
<dbReference type="SUPFAM" id="SSF56349">
    <property type="entry name" value="DNA breaking-rejoining enzymes"/>
    <property type="match status" value="1"/>
</dbReference>
<sequence length="409" mass="46790">MSDQINWSRMSLEELTTFYHTQIEPTMERHGLDPTTDRPSYSWLTEHGYSGIAYTLREHHNLTIGEFVTQVVGVTPRESDGYEWGIDDQDTIEYLEQYLSSRKRRHQLADSTIASKRSRLARYVRTYEALHGDAALVGHVESLDTQTQEITRAIEVFDQLNEELNSDDSKQSHLADLNDWYMWLQNRAIAAFNPAPNVASEFSRGWNPDTETKPALSAAQIRSLVAAAETTDERFIVTALGAWGLRRGEVAALHVSQFVPNADPPRVEFDERKNGPSDVQLLFGLEAYYDRVDEMETSEWNGYLLPSSSSKSGHIHPGTVNDRFRRIADRAEVRLEGERPTPHACRRFWYNAYQSAVQELHDRIEPIADDQGSRSTQVVIDEYLGKEEARQVRRELMHDALSEAFIAEK</sequence>
<dbReference type="InterPro" id="IPR002104">
    <property type="entry name" value="Integrase_catalytic"/>
</dbReference>
<name>A0AAE3G0I0_9EURY</name>
<gene>
    <name evidence="3" type="ORF">AArcSt2_15480</name>
</gene>
<feature type="domain" description="Tyr recombinase" evidence="2">
    <location>
        <begin position="211"/>
        <end position="398"/>
    </location>
</feature>
<dbReference type="Gene3D" id="1.10.443.10">
    <property type="entry name" value="Intergrase catalytic core"/>
    <property type="match status" value="1"/>
</dbReference>
<keyword evidence="4" id="KW-1185">Reference proteome</keyword>
<reference evidence="3" key="2">
    <citation type="submission" date="2022-02" db="EMBL/GenBank/DDBJ databases">
        <authorList>
            <person name="Elcheninov A.G."/>
            <person name="Sorokin D.Y."/>
            <person name="Kublanov I.V."/>
        </authorList>
    </citation>
    <scope>NUCLEOTIDE SEQUENCE</scope>
    <source>
        <strain evidence="3">AArc-St2</strain>
        <plasmid evidence="3">pAArc-St2</plasmid>
    </source>
</reference>
<organism evidence="3 4">
    <name type="scientific">Natronocalculus amylovorans</name>
    <dbReference type="NCBI Taxonomy" id="2917812"/>
    <lineage>
        <taxon>Archaea</taxon>
        <taxon>Methanobacteriati</taxon>
        <taxon>Methanobacteriota</taxon>
        <taxon>Stenosarchaea group</taxon>
        <taxon>Halobacteria</taxon>
        <taxon>Halobacteriales</taxon>
        <taxon>Haloferacaceae</taxon>
        <taxon>Natronocalculus</taxon>
    </lineage>
</organism>
<reference evidence="3" key="1">
    <citation type="journal article" date="2022" name="Syst. Appl. Microbiol.">
        <title>Natronocalculus amylovorans gen. nov., sp. nov., and Natranaeroarchaeum aerophilus sp. nov., dominant culturable amylolytic natronoarchaea from hypersaline soda lakes in southwestern Siberia.</title>
        <authorList>
            <person name="Sorokin D.Y."/>
            <person name="Elcheninov A.G."/>
            <person name="Khizhniak T.V."/>
            <person name="Koenen M."/>
            <person name="Bale N.J."/>
            <person name="Damste J.S.S."/>
            <person name="Kublanov I.V."/>
        </authorList>
    </citation>
    <scope>NUCLEOTIDE SEQUENCE</scope>
    <source>
        <strain evidence="3">AArc-St2</strain>
    </source>
</reference>
<dbReference type="GO" id="GO:0003677">
    <property type="term" value="F:DNA binding"/>
    <property type="evidence" value="ECO:0007669"/>
    <property type="project" value="InterPro"/>
</dbReference>
<dbReference type="EMBL" id="JAKRVX010000010">
    <property type="protein sequence ID" value="MCL9818343.1"/>
    <property type="molecule type" value="Genomic_DNA"/>
</dbReference>
<dbReference type="RefSeq" id="WP_250586048.1">
    <property type="nucleotide sequence ID" value="NZ_JAKRVX010000010.1"/>
</dbReference>
<dbReference type="GO" id="GO:0006310">
    <property type="term" value="P:DNA recombination"/>
    <property type="evidence" value="ECO:0007669"/>
    <property type="project" value="UniProtKB-KW"/>
</dbReference>
<dbReference type="PROSITE" id="PS51898">
    <property type="entry name" value="TYR_RECOMBINASE"/>
    <property type="match status" value="1"/>
</dbReference>
<dbReference type="InterPro" id="IPR011010">
    <property type="entry name" value="DNA_brk_join_enz"/>
</dbReference>
<accession>A0AAE3G0I0</accession>
<dbReference type="AlphaFoldDB" id="A0AAE3G0I0"/>
<proteinExistence type="predicted"/>
<evidence type="ECO:0000256" key="1">
    <source>
        <dbReference type="ARBA" id="ARBA00023172"/>
    </source>
</evidence>
<dbReference type="Proteomes" id="UP001203207">
    <property type="component" value="Unassembled WGS sequence"/>
</dbReference>
<geneLocation type="plasmid" evidence="3">
    <name>pAArc-St2</name>
</geneLocation>
<evidence type="ECO:0000313" key="3">
    <source>
        <dbReference type="EMBL" id="MCL9818343.1"/>
    </source>
</evidence>
<keyword evidence="1" id="KW-0233">DNA recombination</keyword>
<protein>
    <submittedName>
        <fullName evidence="3">Tyrosine-type recombinase/integrase</fullName>
    </submittedName>
</protein>
<dbReference type="GO" id="GO:0015074">
    <property type="term" value="P:DNA integration"/>
    <property type="evidence" value="ECO:0007669"/>
    <property type="project" value="InterPro"/>
</dbReference>
<evidence type="ECO:0000313" key="4">
    <source>
        <dbReference type="Proteomes" id="UP001203207"/>
    </source>
</evidence>
<comment type="caution">
    <text evidence="3">The sequence shown here is derived from an EMBL/GenBank/DDBJ whole genome shotgun (WGS) entry which is preliminary data.</text>
</comment>